<dbReference type="RefSeq" id="WP_241410022.1">
    <property type="nucleotide sequence ID" value="NZ_JAKZGO010000002.1"/>
</dbReference>
<keyword evidence="1" id="KW-0732">Signal</keyword>
<feature type="signal peptide" evidence="1">
    <location>
        <begin position="1"/>
        <end position="21"/>
    </location>
</feature>
<evidence type="ECO:0000256" key="1">
    <source>
        <dbReference type="SAM" id="SignalP"/>
    </source>
</evidence>
<gene>
    <name evidence="2" type="ORF">MM213_03010</name>
</gene>
<proteinExistence type="predicted"/>
<evidence type="ECO:0000313" key="3">
    <source>
        <dbReference type="Proteomes" id="UP001165430"/>
    </source>
</evidence>
<reference evidence="2" key="1">
    <citation type="submission" date="2022-03" db="EMBL/GenBank/DDBJ databases">
        <title>De novo assembled genomes of Belliella spp. (Cyclobacteriaceae) strains.</title>
        <authorList>
            <person name="Szabo A."/>
            <person name="Korponai K."/>
            <person name="Felfoldi T."/>
        </authorList>
    </citation>
    <scope>NUCLEOTIDE SEQUENCE</scope>
    <source>
        <strain evidence="2">DSM 111903</strain>
    </source>
</reference>
<dbReference type="Proteomes" id="UP001165430">
    <property type="component" value="Unassembled WGS sequence"/>
</dbReference>
<accession>A0ABS9V8K0</accession>
<comment type="caution">
    <text evidence="2">The sequence shown here is derived from an EMBL/GenBank/DDBJ whole genome shotgun (WGS) entry which is preliminary data.</text>
</comment>
<name>A0ABS9V8K0_9BACT</name>
<evidence type="ECO:0000313" key="2">
    <source>
        <dbReference type="EMBL" id="MCH7412440.1"/>
    </source>
</evidence>
<dbReference type="EMBL" id="JAKZGO010000002">
    <property type="protein sequence ID" value="MCH7412440.1"/>
    <property type="molecule type" value="Genomic_DNA"/>
</dbReference>
<sequence length="171" mass="18915">MKKQAILLIVFIMHFCFDLQAQQAVGNLLINSSAKTKIENRPSVVHHFADFKTGKNNIVFNLETNGFPKTADGKELAIVVFETIVKVNGRIISQVKSSPLPFFPGEMGMPVEAFDIISPIFMHQYGLGKSTKDNPKLNPVARKGTSYEVEVKAEVINGDSRIAPVFLVIII</sequence>
<protein>
    <submittedName>
        <fullName evidence="2">Uncharacterized protein</fullName>
    </submittedName>
</protein>
<feature type="chain" id="PRO_5046780342" evidence="1">
    <location>
        <begin position="22"/>
        <end position="171"/>
    </location>
</feature>
<organism evidence="2 3">
    <name type="scientific">Belliella alkalica</name>
    <dbReference type="NCBI Taxonomy" id="1730871"/>
    <lineage>
        <taxon>Bacteria</taxon>
        <taxon>Pseudomonadati</taxon>
        <taxon>Bacteroidota</taxon>
        <taxon>Cytophagia</taxon>
        <taxon>Cytophagales</taxon>
        <taxon>Cyclobacteriaceae</taxon>
        <taxon>Belliella</taxon>
    </lineage>
</organism>
<keyword evidence="3" id="KW-1185">Reference proteome</keyword>